<dbReference type="InterPro" id="IPR038261">
    <property type="entry name" value="GPP34-like_sf"/>
</dbReference>
<evidence type="ECO:0000256" key="4">
    <source>
        <dbReference type="ARBA" id="ARBA00023136"/>
    </source>
</evidence>
<dbReference type="Pfam" id="PF05719">
    <property type="entry name" value="GPP34"/>
    <property type="match status" value="1"/>
</dbReference>
<name>A0A401YVL9_9ACTN</name>
<gene>
    <name evidence="5" type="ORF">EHYA_06379</name>
</gene>
<reference evidence="5 6" key="1">
    <citation type="submission" date="2018-12" db="EMBL/GenBank/DDBJ databases">
        <title>Draft genome sequence of Embleya hyalina NBRC 13850T.</title>
        <authorList>
            <person name="Komaki H."/>
            <person name="Hosoyama A."/>
            <person name="Kimura A."/>
            <person name="Ichikawa N."/>
            <person name="Tamura T."/>
        </authorList>
    </citation>
    <scope>NUCLEOTIDE SEQUENCE [LARGE SCALE GENOMIC DNA]</scope>
    <source>
        <strain evidence="5 6">NBRC 13850</strain>
    </source>
</reference>
<dbReference type="OrthoDB" id="4717569at2"/>
<dbReference type="Gene3D" id="1.10.3630.10">
    <property type="entry name" value="yeast vps74-n-term truncation variant domain like"/>
    <property type="match status" value="1"/>
</dbReference>
<evidence type="ECO:0000313" key="6">
    <source>
        <dbReference type="Proteomes" id="UP000286931"/>
    </source>
</evidence>
<evidence type="ECO:0000256" key="2">
    <source>
        <dbReference type="ARBA" id="ARBA00023034"/>
    </source>
</evidence>
<keyword evidence="4" id="KW-0472">Membrane</keyword>
<dbReference type="AlphaFoldDB" id="A0A401YVL9"/>
<dbReference type="RefSeq" id="WP_126640562.1">
    <property type="nucleotide sequence ID" value="NZ_BIFH01000029.1"/>
</dbReference>
<dbReference type="Proteomes" id="UP000286931">
    <property type="component" value="Unassembled WGS sequence"/>
</dbReference>
<dbReference type="GO" id="GO:0012505">
    <property type="term" value="C:endomembrane system"/>
    <property type="evidence" value="ECO:0007669"/>
    <property type="project" value="UniProtKB-ARBA"/>
</dbReference>
<accession>A0A401YVL9</accession>
<comment type="subcellular location">
    <subcellularLocation>
        <location evidence="1">Golgi apparatus membrane</location>
        <topology evidence="1">Peripheral membrane protein</topology>
        <orientation evidence="1">Cytoplasmic side</orientation>
    </subcellularLocation>
</comment>
<evidence type="ECO:0000256" key="3">
    <source>
        <dbReference type="ARBA" id="ARBA00023121"/>
    </source>
</evidence>
<dbReference type="GO" id="GO:0070273">
    <property type="term" value="F:phosphatidylinositol-4-phosphate binding"/>
    <property type="evidence" value="ECO:0007669"/>
    <property type="project" value="InterPro"/>
</dbReference>
<protein>
    <recommendedName>
        <fullName evidence="7">GPP34 family phosphoprotein</fullName>
    </recommendedName>
</protein>
<dbReference type="EMBL" id="BIFH01000029">
    <property type="protein sequence ID" value="GCD98668.1"/>
    <property type="molecule type" value="Genomic_DNA"/>
</dbReference>
<proteinExistence type="predicted"/>
<organism evidence="5 6">
    <name type="scientific">Embleya hyalina</name>
    <dbReference type="NCBI Taxonomy" id="516124"/>
    <lineage>
        <taxon>Bacteria</taxon>
        <taxon>Bacillati</taxon>
        <taxon>Actinomycetota</taxon>
        <taxon>Actinomycetes</taxon>
        <taxon>Kitasatosporales</taxon>
        <taxon>Streptomycetaceae</taxon>
        <taxon>Embleya</taxon>
    </lineage>
</organism>
<evidence type="ECO:0000256" key="1">
    <source>
        <dbReference type="ARBA" id="ARBA00004255"/>
    </source>
</evidence>
<sequence>MNPSLPQRVFLLAYSPERRRLVSRTHLGATLQAAALYELHEQGLIHDEGGKVRVTAHRRGASHPGAAPRCELAADLLARIGEADRAHRWRHWVKKRDRQAVDRVGAALERARVIRYERHRVLGLVPRRRIVLRQTLLRGAATKAMWGALKGRAADVPAPDAALAALAYHGELRVVLGGRERRAAKGRIGELSARLGPVPDALRVVVRDAKSGAAG</sequence>
<dbReference type="GO" id="GO:0005737">
    <property type="term" value="C:cytoplasm"/>
    <property type="evidence" value="ECO:0007669"/>
    <property type="project" value="UniProtKB-ARBA"/>
</dbReference>
<keyword evidence="3" id="KW-0446">Lipid-binding</keyword>
<keyword evidence="2" id="KW-0333">Golgi apparatus</keyword>
<comment type="caution">
    <text evidence="5">The sequence shown here is derived from an EMBL/GenBank/DDBJ whole genome shotgun (WGS) entry which is preliminary data.</text>
</comment>
<evidence type="ECO:0000313" key="5">
    <source>
        <dbReference type="EMBL" id="GCD98668.1"/>
    </source>
</evidence>
<evidence type="ECO:0008006" key="7">
    <source>
        <dbReference type="Google" id="ProtNLM"/>
    </source>
</evidence>
<dbReference type="InterPro" id="IPR008628">
    <property type="entry name" value="GPP34-like"/>
</dbReference>
<keyword evidence="6" id="KW-1185">Reference proteome</keyword>